<dbReference type="GO" id="GO:0009313">
    <property type="term" value="P:oligosaccharide catabolic process"/>
    <property type="evidence" value="ECO:0007669"/>
    <property type="project" value="TreeGrafter"/>
</dbReference>
<dbReference type="Pfam" id="PF13088">
    <property type="entry name" value="BNR_2"/>
    <property type="match status" value="1"/>
</dbReference>
<evidence type="ECO:0000256" key="2">
    <source>
        <dbReference type="ARBA" id="ARBA00009348"/>
    </source>
</evidence>
<dbReference type="GO" id="GO:0004308">
    <property type="term" value="F:exo-alpha-sialidase activity"/>
    <property type="evidence" value="ECO:0007669"/>
    <property type="project" value="UniProtKB-EC"/>
</dbReference>
<evidence type="ECO:0000313" key="9">
    <source>
        <dbReference type="Proteomes" id="UP000824782"/>
    </source>
</evidence>
<keyword evidence="9" id="KW-1185">Reference proteome</keyword>
<protein>
    <recommendedName>
        <fullName evidence="3">exo-alpha-sialidase</fullName>
        <ecNumber evidence="3">3.2.1.18</ecNumber>
    </recommendedName>
</protein>
<dbReference type="InterPro" id="IPR036278">
    <property type="entry name" value="Sialidase_sf"/>
</dbReference>
<keyword evidence="6" id="KW-0326">Glycosidase</keyword>
<evidence type="ECO:0000256" key="5">
    <source>
        <dbReference type="ARBA" id="ARBA00023277"/>
    </source>
</evidence>
<dbReference type="GO" id="GO:0006689">
    <property type="term" value="P:ganglioside catabolic process"/>
    <property type="evidence" value="ECO:0007669"/>
    <property type="project" value="TreeGrafter"/>
</dbReference>
<evidence type="ECO:0000259" key="7">
    <source>
        <dbReference type="Pfam" id="PF13088"/>
    </source>
</evidence>
<gene>
    <name evidence="8" type="ORF">GDO81_019590</name>
</gene>
<comment type="similarity">
    <text evidence="2">Belongs to the glycosyl hydrolase 33 family.</text>
</comment>
<sequence>MEVREAKLPGHRTMNPCPLYDPKTETVFLFFICVKSNSSEWWQILSGRNAARLCYVTSHDHGKSWSLLKDVTEEVLGAEVKKCATLAVGPGHGVCSPSGRLVVPAYMYYIHSRVCGLPVPCKTKPHSFIFYSDNCGQTWHRGGTLWSRDTVECQVAPVLCSNGSDLLYCSARTSQHYRVEATSGPLDMEFGDAHYNKSLCEPPHGCQGSVVTYHPMEDHQPDITQPSSWLLYSHPTSSRERVDLGIYLNKSPLRPSSWHPPWVINEGPSGYSDLAVCQEDHSFACLYECGKDACEKITFRRFTVQELLDNSSKS</sequence>
<keyword evidence="6" id="KW-0378">Hydrolase</keyword>
<evidence type="ECO:0000256" key="4">
    <source>
        <dbReference type="ARBA" id="ARBA00022963"/>
    </source>
</evidence>
<accession>A0AAV6YHJ3</accession>
<dbReference type="PANTHER" id="PTHR10628:SF23">
    <property type="entry name" value="SIALIDASE-3"/>
    <property type="match status" value="1"/>
</dbReference>
<dbReference type="GO" id="GO:0005737">
    <property type="term" value="C:cytoplasm"/>
    <property type="evidence" value="ECO:0007669"/>
    <property type="project" value="TreeGrafter"/>
</dbReference>
<evidence type="ECO:0000256" key="3">
    <source>
        <dbReference type="ARBA" id="ARBA00012733"/>
    </source>
</evidence>
<keyword evidence="4" id="KW-0442">Lipid degradation</keyword>
<comment type="caution">
    <text evidence="8">The sequence shown here is derived from an EMBL/GenBank/DDBJ whole genome shotgun (WGS) entry which is preliminary data.</text>
</comment>
<evidence type="ECO:0000313" key="8">
    <source>
        <dbReference type="EMBL" id="KAG8534425.1"/>
    </source>
</evidence>
<evidence type="ECO:0000256" key="6">
    <source>
        <dbReference type="ARBA" id="ARBA00023295"/>
    </source>
</evidence>
<proteinExistence type="inferred from homology"/>
<dbReference type="PANTHER" id="PTHR10628">
    <property type="entry name" value="SIALIDASE"/>
    <property type="match status" value="1"/>
</dbReference>
<dbReference type="Gene3D" id="2.120.10.10">
    <property type="match status" value="1"/>
</dbReference>
<keyword evidence="5" id="KW-0119">Carbohydrate metabolism</keyword>
<feature type="domain" description="Sialidase" evidence="7">
    <location>
        <begin position="6"/>
        <end position="279"/>
    </location>
</feature>
<dbReference type="AlphaFoldDB" id="A0AAV6YHJ3"/>
<comment type="catalytic activity">
    <reaction evidence="1">
        <text>Hydrolysis of alpha-(2-&gt;3)-, alpha-(2-&gt;6)-, alpha-(2-&gt;8)- glycosidic linkages of terminal sialic acid residues in oligosaccharides, glycoproteins, glycolipids, colominic acid and synthetic substrates.</text>
        <dbReference type="EC" id="3.2.1.18"/>
    </reaction>
</comment>
<evidence type="ECO:0000256" key="1">
    <source>
        <dbReference type="ARBA" id="ARBA00000427"/>
    </source>
</evidence>
<dbReference type="GO" id="GO:0016020">
    <property type="term" value="C:membrane"/>
    <property type="evidence" value="ECO:0007669"/>
    <property type="project" value="TreeGrafter"/>
</dbReference>
<dbReference type="SUPFAM" id="SSF50939">
    <property type="entry name" value="Sialidases"/>
    <property type="match status" value="1"/>
</dbReference>
<name>A0AAV6YHJ3_ENGPU</name>
<dbReference type="CDD" id="cd15482">
    <property type="entry name" value="Sialidase_non-viral"/>
    <property type="match status" value="1"/>
</dbReference>
<organism evidence="8 9">
    <name type="scientific">Engystomops pustulosus</name>
    <name type="common">Tungara frog</name>
    <name type="synonym">Physalaemus pustulosus</name>
    <dbReference type="NCBI Taxonomy" id="76066"/>
    <lineage>
        <taxon>Eukaryota</taxon>
        <taxon>Metazoa</taxon>
        <taxon>Chordata</taxon>
        <taxon>Craniata</taxon>
        <taxon>Vertebrata</taxon>
        <taxon>Euteleostomi</taxon>
        <taxon>Amphibia</taxon>
        <taxon>Batrachia</taxon>
        <taxon>Anura</taxon>
        <taxon>Neobatrachia</taxon>
        <taxon>Hyloidea</taxon>
        <taxon>Leptodactylidae</taxon>
        <taxon>Leiuperinae</taxon>
        <taxon>Engystomops</taxon>
    </lineage>
</organism>
<dbReference type="InterPro" id="IPR011040">
    <property type="entry name" value="Sialidase"/>
</dbReference>
<dbReference type="Proteomes" id="UP000824782">
    <property type="component" value="Unassembled WGS sequence"/>
</dbReference>
<reference evidence="8" key="1">
    <citation type="thesis" date="2020" institute="ProQuest LLC" country="789 East Eisenhower Parkway, Ann Arbor, MI, USA">
        <title>Comparative Genomics and Chromosome Evolution.</title>
        <authorList>
            <person name="Mudd A.B."/>
        </authorList>
    </citation>
    <scope>NUCLEOTIDE SEQUENCE</scope>
    <source>
        <strain evidence="8">237g6f4</strain>
        <tissue evidence="8">Blood</tissue>
    </source>
</reference>
<keyword evidence="4" id="KW-0443">Lipid metabolism</keyword>
<dbReference type="EMBL" id="WNYA01107738">
    <property type="protein sequence ID" value="KAG8534425.1"/>
    <property type="molecule type" value="Genomic_DNA"/>
</dbReference>
<dbReference type="InterPro" id="IPR026856">
    <property type="entry name" value="Sialidase_fam"/>
</dbReference>
<dbReference type="EC" id="3.2.1.18" evidence="3"/>